<dbReference type="InterPro" id="IPR006379">
    <property type="entry name" value="HAD-SF_hydro_IIB"/>
</dbReference>
<dbReference type="InterPro" id="IPR000150">
    <property type="entry name" value="Cof"/>
</dbReference>
<name>A0ABV4UC29_9RHOO</name>
<protein>
    <submittedName>
        <fullName evidence="1">Cof-type HAD-IIB family hydrolase</fullName>
    </submittedName>
</protein>
<organism evidence="1 2">
    <name type="scientific">Dentiradicibacter hellwigii</name>
    <dbReference type="NCBI Taxonomy" id="3149053"/>
    <lineage>
        <taxon>Bacteria</taxon>
        <taxon>Pseudomonadati</taxon>
        <taxon>Pseudomonadota</taxon>
        <taxon>Betaproteobacteria</taxon>
        <taxon>Rhodocyclales</taxon>
        <taxon>Rhodocyclaceae</taxon>
        <taxon>Dentiradicibacter</taxon>
    </lineage>
</organism>
<dbReference type="SFLD" id="SFLDS00003">
    <property type="entry name" value="Haloacid_Dehalogenase"/>
    <property type="match status" value="1"/>
</dbReference>
<keyword evidence="1" id="KW-0378">Hydrolase</keyword>
<dbReference type="InterPro" id="IPR023214">
    <property type="entry name" value="HAD_sf"/>
</dbReference>
<evidence type="ECO:0000313" key="2">
    <source>
        <dbReference type="Proteomes" id="UP001574673"/>
    </source>
</evidence>
<reference evidence="2" key="1">
    <citation type="submission" date="2024-06" db="EMBL/GenBank/DDBJ databases">
        <title>Radixoralia hellwigii gen. nov., sp nov., isolated from a root canal in the human oral cavity.</title>
        <authorList>
            <person name="Bartsch S."/>
            <person name="Wittmer A."/>
            <person name="Schulz A.-K."/>
            <person name="Neumann-Schaal M."/>
            <person name="Wolf J."/>
            <person name="Gronow S."/>
            <person name="Tennert C."/>
            <person name="Haecker G."/>
            <person name="Cieplik F."/>
            <person name="Al-Ahmad A."/>
        </authorList>
    </citation>
    <scope>NUCLEOTIDE SEQUENCE [LARGE SCALE GENOMIC DNA]</scope>
    <source>
        <strain evidence="2">Wk13</strain>
    </source>
</reference>
<evidence type="ECO:0000313" key="1">
    <source>
        <dbReference type="EMBL" id="MFA9949206.1"/>
    </source>
</evidence>
<dbReference type="PROSITE" id="PS01229">
    <property type="entry name" value="COF_2"/>
    <property type="match status" value="1"/>
</dbReference>
<dbReference type="GO" id="GO:0016787">
    <property type="term" value="F:hydrolase activity"/>
    <property type="evidence" value="ECO:0007669"/>
    <property type="project" value="UniProtKB-KW"/>
</dbReference>
<dbReference type="NCBIfam" id="TIGR00099">
    <property type="entry name" value="Cof-subfamily"/>
    <property type="match status" value="1"/>
</dbReference>
<dbReference type="InterPro" id="IPR036412">
    <property type="entry name" value="HAD-like_sf"/>
</dbReference>
<comment type="caution">
    <text evidence="1">The sequence shown here is derived from an EMBL/GenBank/DDBJ whole genome shotgun (WGS) entry which is preliminary data.</text>
</comment>
<dbReference type="PANTHER" id="PTHR10000">
    <property type="entry name" value="PHOSPHOSERINE PHOSPHATASE"/>
    <property type="match status" value="1"/>
</dbReference>
<accession>A0ABV4UC29</accession>
<sequence length="267" mass="29485">MKRIFFFDIDHTLLDHHSFTIPASALKAIAALRRDGHTIVVATGRSHAQARQFSDQVQPDYLITQNGARILKDGQEKLSIPLSHASLIALFEWARAQGYPFGVNLDGLGYLSEAVPCTLEPLAATRTPYQTDDPAYLRQPVHQAWLFYDERLDPQTAETILARFPAFDLVRWHRTAIDIMPRGVNKWTGCQWVLEQTGFPPEQAVAFGDGLNDMQMLQGVGLSVAMGNGHPDLQAIADYVAPALDRDGIAVALAQLMESGKIPRPSG</sequence>
<keyword evidence="2" id="KW-1185">Reference proteome</keyword>
<dbReference type="EMBL" id="JBEUWX010000002">
    <property type="protein sequence ID" value="MFA9949206.1"/>
    <property type="molecule type" value="Genomic_DNA"/>
</dbReference>
<dbReference type="RefSeq" id="WP_418890351.1">
    <property type="nucleotide sequence ID" value="NZ_JBEUWX010000002.1"/>
</dbReference>
<dbReference type="Gene3D" id="3.30.1240.10">
    <property type="match status" value="1"/>
</dbReference>
<dbReference type="Proteomes" id="UP001574673">
    <property type="component" value="Unassembled WGS sequence"/>
</dbReference>
<dbReference type="Pfam" id="PF08282">
    <property type="entry name" value="Hydrolase_3"/>
    <property type="match status" value="1"/>
</dbReference>
<dbReference type="NCBIfam" id="TIGR01484">
    <property type="entry name" value="HAD-SF-IIB"/>
    <property type="match status" value="1"/>
</dbReference>
<proteinExistence type="predicted"/>
<dbReference type="PANTHER" id="PTHR10000:SF25">
    <property type="entry name" value="PHOSPHATASE YKRA-RELATED"/>
    <property type="match status" value="1"/>
</dbReference>
<dbReference type="Gene3D" id="3.40.50.1000">
    <property type="entry name" value="HAD superfamily/HAD-like"/>
    <property type="match status" value="1"/>
</dbReference>
<dbReference type="SFLD" id="SFLDG01140">
    <property type="entry name" value="C2.B:_Phosphomannomutase_and_P"/>
    <property type="match status" value="1"/>
</dbReference>
<dbReference type="SUPFAM" id="SSF56784">
    <property type="entry name" value="HAD-like"/>
    <property type="match status" value="1"/>
</dbReference>
<gene>
    <name evidence="1" type="ORF">ABCS64_02490</name>
</gene>